<name>A0AAD7CTN0_MYCRO</name>
<gene>
    <name evidence="2" type="ORF">B0H17DRAFT_313766</name>
</gene>
<evidence type="ECO:0000313" key="3">
    <source>
        <dbReference type="Proteomes" id="UP001221757"/>
    </source>
</evidence>
<comment type="caution">
    <text evidence="2">The sequence shown here is derived from an EMBL/GenBank/DDBJ whole genome shotgun (WGS) entry which is preliminary data.</text>
</comment>
<dbReference type="AlphaFoldDB" id="A0AAD7CTN0"/>
<evidence type="ECO:0008006" key="4">
    <source>
        <dbReference type="Google" id="ProtNLM"/>
    </source>
</evidence>
<feature type="chain" id="PRO_5042220823" description="Sortilin N-terminal domain-containing protein" evidence="1">
    <location>
        <begin position="21"/>
        <end position="137"/>
    </location>
</feature>
<reference evidence="2" key="1">
    <citation type="submission" date="2023-03" db="EMBL/GenBank/DDBJ databases">
        <title>Massive genome expansion in bonnet fungi (Mycena s.s.) driven by repeated elements and novel gene families across ecological guilds.</title>
        <authorList>
            <consortium name="Lawrence Berkeley National Laboratory"/>
            <person name="Harder C.B."/>
            <person name="Miyauchi S."/>
            <person name="Viragh M."/>
            <person name="Kuo A."/>
            <person name="Thoen E."/>
            <person name="Andreopoulos B."/>
            <person name="Lu D."/>
            <person name="Skrede I."/>
            <person name="Drula E."/>
            <person name="Henrissat B."/>
            <person name="Morin E."/>
            <person name="Kohler A."/>
            <person name="Barry K."/>
            <person name="LaButti K."/>
            <person name="Morin E."/>
            <person name="Salamov A."/>
            <person name="Lipzen A."/>
            <person name="Mereny Z."/>
            <person name="Hegedus B."/>
            <person name="Baldrian P."/>
            <person name="Stursova M."/>
            <person name="Weitz H."/>
            <person name="Taylor A."/>
            <person name="Grigoriev I.V."/>
            <person name="Nagy L.G."/>
            <person name="Martin F."/>
            <person name="Kauserud H."/>
        </authorList>
    </citation>
    <scope>NUCLEOTIDE SEQUENCE</scope>
    <source>
        <strain evidence="2">CBHHK067</strain>
    </source>
</reference>
<keyword evidence="3" id="KW-1185">Reference proteome</keyword>
<protein>
    <recommendedName>
        <fullName evidence="4">Sortilin N-terminal domain-containing protein</fullName>
    </recommendedName>
</protein>
<keyword evidence="1" id="KW-0732">Signal</keyword>
<accession>A0AAD7CTN0</accession>
<proteinExistence type="predicted"/>
<dbReference type="Proteomes" id="UP001221757">
    <property type="component" value="Unassembled WGS sequence"/>
</dbReference>
<sequence>MRRSLLDALRFLVCLPLVSGPEHTITPLTVSSEKVFPVDLSSFKILFFPNSTSAIYRTRNDLYVSHDAGRSWKQEESIPARVDVVTLHPFNERMAFVLTLFSLILLGSRQDNVLSTMISSGGVQAAVVQSLVCLADR</sequence>
<evidence type="ECO:0000313" key="2">
    <source>
        <dbReference type="EMBL" id="KAJ7662920.1"/>
    </source>
</evidence>
<dbReference type="SUPFAM" id="SSF110296">
    <property type="entry name" value="Oligoxyloglucan reducing end-specific cellobiohydrolase"/>
    <property type="match status" value="1"/>
</dbReference>
<dbReference type="EMBL" id="JARKIE010000237">
    <property type="protein sequence ID" value="KAJ7662920.1"/>
    <property type="molecule type" value="Genomic_DNA"/>
</dbReference>
<organism evidence="2 3">
    <name type="scientific">Mycena rosella</name>
    <name type="common">Pink bonnet</name>
    <name type="synonym">Agaricus rosellus</name>
    <dbReference type="NCBI Taxonomy" id="1033263"/>
    <lineage>
        <taxon>Eukaryota</taxon>
        <taxon>Fungi</taxon>
        <taxon>Dikarya</taxon>
        <taxon>Basidiomycota</taxon>
        <taxon>Agaricomycotina</taxon>
        <taxon>Agaricomycetes</taxon>
        <taxon>Agaricomycetidae</taxon>
        <taxon>Agaricales</taxon>
        <taxon>Marasmiineae</taxon>
        <taxon>Mycenaceae</taxon>
        <taxon>Mycena</taxon>
    </lineage>
</organism>
<evidence type="ECO:0000256" key="1">
    <source>
        <dbReference type="SAM" id="SignalP"/>
    </source>
</evidence>
<feature type="signal peptide" evidence="1">
    <location>
        <begin position="1"/>
        <end position="20"/>
    </location>
</feature>